<dbReference type="GO" id="GO:0003677">
    <property type="term" value="F:DNA binding"/>
    <property type="evidence" value="ECO:0007669"/>
    <property type="project" value="UniProtKB-KW"/>
</dbReference>
<dbReference type="Gene3D" id="1.10.1660.10">
    <property type="match status" value="1"/>
</dbReference>
<dbReference type="SMART" id="SM00422">
    <property type="entry name" value="HTH_MERR"/>
    <property type="match status" value="1"/>
</dbReference>
<feature type="domain" description="HTH merR-type" evidence="2">
    <location>
        <begin position="3"/>
        <end position="72"/>
    </location>
</feature>
<accession>A0A2S7N4V2</accession>
<keyword evidence="4" id="KW-1185">Reference proteome</keyword>
<dbReference type="PANTHER" id="PTHR30204">
    <property type="entry name" value="REDOX-CYCLING DRUG-SENSING TRANSCRIPTIONAL ACTIVATOR SOXR"/>
    <property type="match status" value="1"/>
</dbReference>
<sequence length="246" mass="29135">MNRWTTGQVAKERNISVRTLRYYDQISLLTPSYKDENGRRYYSEEDLFKLEKIIILKTLSLSLEDIQYVLDKISYKQILVSHHNHLQEQLTKLQANISNTVSLINMLDIDESLSWEQISYLVQRPQESSSKWIDYFEEDERQFLKEVMPSLEGGDRSTQKYVSLLRRIELCIKHRISPESEEGNRIASELMDLSNDTFKGDEGLMDKFWEIRRKPSEETGLYPISEEVLEFIERCISYQQSNNKSR</sequence>
<name>A0A2S7N4V2_9BACI</name>
<evidence type="ECO:0000259" key="2">
    <source>
        <dbReference type="PROSITE" id="PS50937"/>
    </source>
</evidence>
<dbReference type="RefSeq" id="WP_104848206.1">
    <property type="nucleotide sequence ID" value="NZ_PKOZ01000001.1"/>
</dbReference>
<dbReference type="AlphaFoldDB" id="A0A2S7N4V2"/>
<dbReference type="OrthoDB" id="1894615at2"/>
<dbReference type="EMBL" id="PKOZ01000001">
    <property type="protein sequence ID" value="PQD97111.1"/>
    <property type="molecule type" value="Genomic_DNA"/>
</dbReference>
<dbReference type="InterPro" id="IPR047057">
    <property type="entry name" value="MerR_fam"/>
</dbReference>
<reference evidence="3 4" key="1">
    <citation type="submission" date="2017-12" db="EMBL/GenBank/DDBJ databases">
        <title>Taxonomic description and draft genome of Pradoshia cofamensis Gen. nov., sp. nov., a thermotolerant bacillale isolated from anterior gut of earthworm Eisenia fetida.</title>
        <authorList>
            <person name="Saha T."/>
            <person name="Chakraborty R."/>
        </authorList>
    </citation>
    <scope>NUCLEOTIDE SEQUENCE [LARGE SCALE GENOMIC DNA]</scope>
    <source>
        <strain evidence="3 4">EAG3</strain>
    </source>
</reference>
<dbReference type="CDD" id="cd01106">
    <property type="entry name" value="HTH_TipAL-Mta"/>
    <property type="match status" value="1"/>
</dbReference>
<evidence type="ECO:0000313" key="3">
    <source>
        <dbReference type="EMBL" id="PQD97111.1"/>
    </source>
</evidence>
<evidence type="ECO:0000313" key="4">
    <source>
        <dbReference type="Proteomes" id="UP000239663"/>
    </source>
</evidence>
<dbReference type="SUPFAM" id="SSF46955">
    <property type="entry name" value="Putative DNA-binding domain"/>
    <property type="match status" value="1"/>
</dbReference>
<dbReference type="GO" id="GO:0003700">
    <property type="term" value="F:DNA-binding transcription factor activity"/>
    <property type="evidence" value="ECO:0007669"/>
    <property type="project" value="InterPro"/>
</dbReference>
<protein>
    <submittedName>
        <fullName evidence="3">MerR family transcriptional regulator</fullName>
    </submittedName>
</protein>
<dbReference type="Pfam" id="PF13411">
    <property type="entry name" value="MerR_1"/>
    <property type="match status" value="1"/>
</dbReference>
<comment type="caution">
    <text evidence="3">The sequence shown here is derived from an EMBL/GenBank/DDBJ whole genome shotgun (WGS) entry which is preliminary data.</text>
</comment>
<evidence type="ECO:0000256" key="1">
    <source>
        <dbReference type="ARBA" id="ARBA00023125"/>
    </source>
</evidence>
<dbReference type="InterPro" id="IPR000551">
    <property type="entry name" value="MerR-type_HTH_dom"/>
</dbReference>
<keyword evidence="1" id="KW-0238">DNA-binding</keyword>
<organism evidence="3 4">
    <name type="scientific">Pradoshia eiseniae</name>
    <dbReference type="NCBI Taxonomy" id="2064768"/>
    <lineage>
        <taxon>Bacteria</taxon>
        <taxon>Bacillati</taxon>
        <taxon>Bacillota</taxon>
        <taxon>Bacilli</taxon>
        <taxon>Bacillales</taxon>
        <taxon>Bacillaceae</taxon>
        <taxon>Pradoshia</taxon>
    </lineage>
</organism>
<dbReference type="Proteomes" id="UP000239663">
    <property type="component" value="Unassembled WGS sequence"/>
</dbReference>
<proteinExistence type="predicted"/>
<gene>
    <name evidence="3" type="ORF">CYL18_04340</name>
</gene>
<dbReference type="PROSITE" id="PS50937">
    <property type="entry name" value="HTH_MERR_2"/>
    <property type="match status" value="1"/>
</dbReference>
<dbReference type="InterPro" id="IPR009061">
    <property type="entry name" value="DNA-bd_dom_put_sf"/>
</dbReference>
<dbReference type="PANTHER" id="PTHR30204:SF96">
    <property type="entry name" value="CHROMOSOME-ANCHORING PROTEIN RACA"/>
    <property type="match status" value="1"/>
</dbReference>